<sequence length="292" mass="32219">MFTKLSDQVYLFPAPERSLGGKTDEQHGPDLILVYGWGDGRLKHVAKFADGFRVLFPRSEIIVVLAPMFKALLSSQKQRISCVQPIVHAALGHNSEGHPPANDPSILVHVLSNTGCLYFTATLEAYKNAFGHVMPHSLLVMDSAPGSVDHDIKNIGKLANAMAIDAGAKVPLPLQVTKVLCIMTLYVVRAIELAHSRENLLLVSIKMANDEAFETKLAQRLYIYSKEDRLTAWEAVEKHANEAKALGYRVNSSLCEGSGHVGHMRKWPGKYWTMIRKGWQDAVGALAVKARL</sequence>
<dbReference type="InterPro" id="IPR008547">
    <property type="entry name" value="DUF829_TMEM53"/>
</dbReference>
<proteinExistence type="predicted"/>
<accession>A0ABQ9PIR0</accession>
<dbReference type="EMBL" id="JARUPT010000406">
    <property type="protein sequence ID" value="KAK0371920.1"/>
    <property type="molecule type" value="Genomic_DNA"/>
</dbReference>
<dbReference type="PANTHER" id="PTHR12265">
    <property type="entry name" value="TRANSMEMBRANE PROTEIN 53"/>
    <property type="match status" value="1"/>
</dbReference>
<name>A0ABQ9PIR0_9PEZI</name>
<dbReference type="Proteomes" id="UP001169217">
    <property type="component" value="Unassembled WGS sequence"/>
</dbReference>
<protein>
    <submittedName>
        <fullName evidence="1">Indole-diterpene biosynthesis protein</fullName>
    </submittedName>
</protein>
<keyword evidence="2" id="KW-1185">Reference proteome</keyword>
<evidence type="ECO:0000313" key="2">
    <source>
        <dbReference type="Proteomes" id="UP001169217"/>
    </source>
</evidence>
<organism evidence="1 2">
    <name type="scientific">Colletotrichum limetticola</name>
    <dbReference type="NCBI Taxonomy" id="1209924"/>
    <lineage>
        <taxon>Eukaryota</taxon>
        <taxon>Fungi</taxon>
        <taxon>Dikarya</taxon>
        <taxon>Ascomycota</taxon>
        <taxon>Pezizomycotina</taxon>
        <taxon>Sordariomycetes</taxon>
        <taxon>Hypocreomycetidae</taxon>
        <taxon>Glomerellales</taxon>
        <taxon>Glomerellaceae</taxon>
        <taxon>Colletotrichum</taxon>
        <taxon>Colletotrichum acutatum species complex</taxon>
    </lineage>
</organism>
<reference evidence="1" key="1">
    <citation type="submission" date="2023-04" db="EMBL/GenBank/DDBJ databases">
        <title>Colletotrichum limetticola genome sequence.</title>
        <authorList>
            <person name="Baroncelli R."/>
        </authorList>
    </citation>
    <scope>NUCLEOTIDE SEQUENCE</scope>
    <source>
        <strain evidence="1">KLA-Anderson</strain>
    </source>
</reference>
<dbReference type="Pfam" id="PF05705">
    <property type="entry name" value="DUF829"/>
    <property type="match status" value="1"/>
</dbReference>
<gene>
    <name evidence="1" type="ORF">CLIM01_10714</name>
</gene>
<comment type="caution">
    <text evidence="1">The sequence shown here is derived from an EMBL/GenBank/DDBJ whole genome shotgun (WGS) entry which is preliminary data.</text>
</comment>
<evidence type="ECO:0000313" key="1">
    <source>
        <dbReference type="EMBL" id="KAK0371920.1"/>
    </source>
</evidence>
<dbReference type="PANTHER" id="PTHR12265:SF14">
    <property type="entry name" value="INDOLE-DITERPENE BIOSYNTHESIS PROTEIN PAXU"/>
    <property type="match status" value="1"/>
</dbReference>